<organism evidence="2 3">
    <name type="scientific">Paenibacillus solani</name>
    <dbReference type="NCBI Taxonomy" id="1705565"/>
    <lineage>
        <taxon>Bacteria</taxon>
        <taxon>Bacillati</taxon>
        <taxon>Bacillota</taxon>
        <taxon>Bacilli</taxon>
        <taxon>Bacillales</taxon>
        <taxon>Paenibacillaceae</taxon>
        <taxon>Paenibacillus</taxon>
    </lineage>
</organism>
<evidence type="ECO:0000313" key="3">
    <source>
        <dbReference type="Proteomes" id="UP000036932"/>
    </source>
</evidence>
<keyword evidence="1" id="KW-0812">Transmembrane</keyword>
<protein>
    <recommendedName>
        <fullName evidence="4">DUF2768 domain-containing protein</fullName>
    </recommendedName>
</protein>
<evidence type="ECO:0000313" key="2">
    <source>
        <dbReference type="EMBL" id="KOR88731.1"/>
    </source>
</evidence>
<dbReference type="RefSeq" id="WP_006209457.1">
    <property type="nucleotide sequence ID" value="NZ_JBCMXJ010000016.1"/>
</dbReference>
<dbReference type="PATRIC" id="fig|1705565.3.peg.3062"/>
<dbReference type="Proteomes" id="UP000036932">
    <property type="component" value="Unassembled WGS sequence"/>
</dbReference>
<feature type="transmembrane region" description="Helical" evidence="1">
    <location>
        <begin position="39"/>
        <end position="58"/>
    </location>
</feature>
<evidence type="ECO:0000256" key="1">
    <source>
        <dbReference type="SAM" id="Phobius"/>
    </source>
</evidence>
<dbReference type="GeneID" id="97556432"/>
<keyword evidence="1" id="KW-1133">Transmembrane helix</keyword>
<dbReference type="InterPro" id="IPR020076">
    <property type="entry name" value="DUF2768"/>
</dbReference>
<dbReference type="OrthoDB" id="2476435at2"/>
<name>A0A0M1P2M4_9BACL</name>
<dbReference type="AlphaFoldDB" id="A0A0M1P2M4"/>
<dbReference type="Pfam" id="PF10966">
    <property type="entry name" value="DUF2768"/>
    <property type="match status" value="1"/>
</dbReference>
<keyword evidence="1" id="KW-0472">Membrane</keyword>
<comment type="caution">
    <text evidence="2">The sequence shown here is derived from an EMBL/GenBank/DDBJ whole genome shotgun (WGS) entry which is preliminary data.</text>
</comment>
<accession>A0A0M1P2M4</accession>
<gene>
    <name evidence="2" type="ORF">AM231_05825</name>
</gene>
<dbReference type="EMBL" id="LIUT01000001">
    <property type="protein sequence ID" value="KOR88731.1"/>
    <property type="molecule type" value="Genomic_DNA"/>
</dbReference>
<reference evidence="3" key="1">
    <citation type="submission" date="2015-08" db="EMBL/GenBank/DDBJ databases">
        <title>Genome sequencing project for genomic taxonomy and phylogenomics of Bacillus-like bacteria.</title>
        <authorList>
            <person name="Liu B."/>
            <person name="Wang J."/>
            <person name="Zhu Y."/>
            <person name="Liu G."/>
            <person name="Chen Q."/>
            <person name="Chen Z."/>
            <person name="Lan J."/>
            <person name="Che J."/>
            <person name="Ge C."/>
            <person name="Shi H."/>
            <person name="Pan Z."/>
            <person name="Liu X."/>
        </authorList>
    </citation>
    <scope>NUCLEOTIDE SEQUENCE [LARGE SCALE GENOMIC DNA]</scope>
    <source>
        <strain evidence="3">FJAT-22460</strain>
    </source>
</reference>
<sequence>MDPMQKMWLSLVALLIMALSVIVVTLARSKTKGFLRGTLSFVAFMMMIFGFIIGLASII</sequence>
<proteinExistence type="predicted"/>
<evidence type="ECO:0008006" key="4">
    <source>
        <dbReference type="Google" id="ProtNLM"/>
    </source>
</evidence>
<keyword evidence="3" id="KW-1185">Reference proteome</keyword>